<gene>
    <name evidence="7" type="ORF">HPP92_020707</name>
</gene>
<keyword evidence="2" id="KW-0150">Chloroplast</keyword>
<name>A0A835PXG6_VANPL</name>
<feature type="compositionally biased region" description="Polar residues" evidence="6">
    <location>
        <begin position="211"/>
        <end position="223"/>
    </location>
</feature>
<dbReference type="OrthoDB" id="4310724at2759"/>
<sequence length="534" mass="60196">MVERISKPSSKGSDRMTPKAGGRMSTTCHKRDGPKWAPIGLLYTLTVIPSKPSLSLRQLFSLGFVYEKSTSTKPLTPPPSARGSIGRLSSVSSACLGSTMAACSRGAEPPPPPLPLSVRSRSVGGFSPAQGCRRVELRKKRVRFGIRCCCADSEVRKMTPCKIAADTLEEWRRLETKKIPRRVTARAMPSIPFPSTGVKGLSKQKDFYPRCSNQRNNAPQSRDTPPKRDTGIASEKEWGISLLDEHVKESGVNDDGSTWYRESGVEHGNNGYKCRWSKMGGQSHDGSSEWKETWWEKSDWTGYKELGAEKSGKNADGESWWETWLEVLYQDEWSNLARIERSAKKQAKSGTENAEWFENWWEKYDAKGWTKKGAYKYGTLDDQSWWEKWGEEYDGRGSVKKWTDKWAGHAKFETKWGDKWEENFFSGIGSRHGETWHLSCTNERWSRTWGEEHFGNGKVHKYGKSTAGEGWDIVVDEGTYYESEPHYGWADVVGDSTQLLSIKPQERPPGVYPDLDFGSTPPRTPGPPDAPPPT</sequence>
<keyword evidence="4" id="KW-0809">Transit peptide</keyword>
<dbReference type="Proteomes" id="UP000636800">
    <property type="component" value="Chromosome 11"/>
</dbReference>
<dbReference type="EMBL" id="JADCNL010000011">
    <property type="protein sequence ID" value="KAG0460410.1"/>
    <property type="molecule type" value="Genomic_DNA"/>
</dbReference>
<comment type="subcellular location">
    <subcellularLocation>
        <location evidence="1">Plastid</location>
        <location evidence="1">Chloroplast stroma</location>
    </subcellularLocation>
</comment>
<evidence type="ECO:0000256" key="3">
    <source>
        <dbReference type="ARBA" id="ARBA00022640"/>
    </source>
</evidence>
<evidence type="ECO:0000256" key="6">
    <source>
        <dbReference type="SAM" id="MobiDB-lite"/>
    </source>
</evidence>
<dbReference type="GO" id="GO:2000904">
    <property type="term" value="P:regulation of starch metabolic process"/>
    <property type="evidence" value="ECO:0007669"/>
    <property type="project" value="TreeGrafter"/>
</dbReference>
<keyword evidence="8" id="KW-1185">Reference proteome</keyword>
<dbReference type="GO" id="GO:0043036">
    <property type="term" value="C:starch grain"/>
    <property type="evidence" value="ECO:0007669"/>
    <property type="project" value="TreeGrafter"/>
</dbReference>
<proteinExistence type="inferred from homology"/>
<feature type="region of interest" description="Disordered" evidence="6">
    <location>
        <begin position="208"/>
        <end position="234"/>
    </location>
</feature>
<reference evidence="7 8" key="1">
    <citation type="journal article" date="2020" name="Nat. Food">
        <title>A phased Vanilla planifolia genome enables genetic improvement of flavour and production.</title>
        <authorList>
            <person name="Hasing T."/>
            <person name="Tang H."/>
            <person name="Brym M."/>
            <person name="Khazi F."/>
            <person name="Huang T."/>
            <person name="Chambers A.H."/>
        </authorList>
    </citation>
    <scope>NUCLEOTIDE SEQUENCE [LARGE SCALE GENOMIC DNA]</scope>
    <source>
        <tissue evidence="7">Leaf</tissue>
    </source>
</reference>
<dbReference type="GO" id="GO:2001070">
    <property type="term" value="F:starch binding"/>
    <property type="evidence" value="ECO:0007669"/>
    <property type="project" value="TreeGrafter"/>
</dbReference>
<feature type="region of interest" description="Disordered" evidence="6">
    <location>
        <begin position="503"/>
        <end position="534"/>
    </location>
</feature>
<evidence type="ECO:0000256" key="1">
    <source>
        <dbReference type="ARBA" id="ARBA00004470"/>
    </source>
</evidence>
<dbReference type="GO" id="GO:0009570">
    <property type="term" value="C:chloroplast stroma"/>
    <property type="evidence" value="ECO:0007669"/>
    <property type="project" value="UniProtKB-SubCell"/>
</dbReference>
<dbReference type="GO" id="GO:0005982">
    <property type="term" value="P:starch metabolic process"/>
    <property type="evidence" value="ECO:0007669"/>
    <property type="project" value="TreeGrafter"/>
</dbReference>
<accession>A0A835PXG6</accession>
<feature type="compositionally biased region" description="Basic and acidic residues" evidence="6">
    <location>
        <begin position="1"/>
        <end position="17"/>
    </location>
</feature>
<evidence type="ECO:0000313" key="7">
    <source>
        <dbReference type="EMBL" id="KAG0460410.1"/>
    </source>
</evidence>
<keyword evidence="3" id="KW-0934">Plastid</keyword>
<evidence type="ECO:0008006" key="9">
    <source>
        <dbReference type="Google" id="ProtNLM"/>
    </source>
</evidence>
<feature type="region of interest" description="Disordered" evidence="6">
    <location>
        <begin position="1"/>
        <end position="31"/>
    </location>
</feature>
<evidence type="ECO:0000256" key="2">
    <source>
        <dbReference type="ARBA" id="ARBA00022528"/>
    </source>
</evidence>
<dbReference type="AlphaFoldDB" id="A0A835PXG6"/>
<feature type="compositionally biased region" description="Basic and acidic residues" evidence="6">
    <location>
        <begin position="224"/>
        <end position="234"/>
    </location>
</feature>
<evidence type="ECO:0000256" key="5">
    <source>
        <dbReference type="ARBA" id="ARBA00038237"/>
    </source>
</evidence>
<evidence type="ECO:0000313" key="8">
    <source>
        <dbReference type="Proteomes" id="UP000636800"/>
    </source>
</evidence>
<feature type="compositionally biased region" description="Pro residues" evidence="6">
    <location>
        <begin position="522"/>
        <end position="534"/>
    </location>
</feature>
<evidence type="ECO:0000256" key="4">
    <source>
        <dbReference type="ARBA" id="ARBA00022946"/>
    </source>
</evidence>
<comment type="similarity">
    <text evidence="5">Belongs to the ESV1 family.</text>
</comment>
<dbReference type="InterPro" id="IPR052495">
    <property type="entry name" value="Alpha-glucan_binding_chloro"/>
</dbReference>
<dbReference type="PANTHER" id="PTHR34113">
    <property type="entry name" value="INACTIVE PURPLE ACID PHOSPHATASE-LIKE PROTEIN"/>
    <property type="match status" value="1"/>
</dbReference>
<protein>
    <recommendedName>
        <fullName evidence="9">Inactive purple acid phosphatase-like protein</fullName>
    </recommendedName>
</protein>
<comment type="caution">
    <text evidence="7">The sequence shown here is derived from an EMBL/GenBank/DDBJ whole genome shotgun (WGS) entry which is preliminary data.</text>
</comment>
<dbReference type="PANTHER" id="PTHR34113:SF3">
    <property type="entry name" value="PROTEIN EARLY STARVATION 1, CHLOROPLASTIC"/>
    <property type="match status" value="1"/>
</dbReference>
<organism evidence="7 8">
    <name type="scientific">Vanilla planifolia</name>
    <name type="common">Vanilla</name>
    <dbReference type="NCBI Taxonomy" id="51239"/>
    <lineage>
        <taxon>Eukaryota</taxon>
        <taxon>Viridiplantae</taxon>
        <taxon>Streptophyta</taxon>
        <taxon>Embryophyta</taxon>
        <taxon>Tracheophyta</taxon>
        <taxon>Spermatophyta</taxon>
        <taxon>Magnoliopsida</taxon>
        <taxon>Liliopsida</taxon>
        <taxon>Asparagales</taxon>
        <taxon>Orchidaceae</taxon>
        <taxon>Vanilloideae</taxon>
        <taxon>Vanilleae</taxon>
        <taxon>Vanilla</taxon>
    </lineage>
</organism>